<sequence length="269" mass="29540">MPTASDLVYDHRTAERAFEQTRSARSAYLPAALPPLDVALGASFLLDHARRLREPELARTLARIPAELLEADPAARIEAAAWALWFAHTSWLAERSGKTDARVRASTLEAATEVKRRMMKVATFALDDHAAATAELASIASGSGHGDLASDLARLARVYDRHRVELESAGPRYRAADARRARELSATILAELGEGSADAETTWREETSRAFQLAEETWDRARKFLHAIDFEHGEERYPSVWSVRPTRAAKRAAAGPDDGGAPDDAEKTE</sequence>
<organism evidence="2 3">
    <name type="scientific">Sandaracinus amylolyticus</name>
    <dbReference type="NCBI Taxonomy" id="927083"/>
    <lineage>
        <taxon>Bacteria</taxon>
        <taxon>Pseudomonadati</taxon>
        <taxon>Myxococcota</taxon>
        <taxon>Polyangia</taxon>
        <taxon>Polyangiales</taxon>
        <taxon>Sandaracinaceae</taxon>
        <taxon>Sandaracinus</taxon>
    </lineage>
</organism>
<dbReference type="Proteomes" id="UP000034883">
    <property type="component" value="Chromosome"/>
</dbReference>
<gene>
    <name evidence="2" type="ORF">DB32_006647</name>
</gene>
<evidence type="ECO:0000313" key="3">
    <source>
        <dbReference type="Proteomes" id="UP000034883"/>
    </source>
</evidence>
<accession>A0A0F6W7M7</accession>
<dbReference type="STRING" id="927083.DB32_006647"/>
<feature type="region of interest" description="Disordered" evidence="1">
    <location>
        <begin position="247"/>
        <end position="269"/>
    </location>
</feature>
<dbReference type="RefSeq" id="WP_053236537.1">
    <property type="nucleotide sequence ID" value="NZ_CP011125.1"/>
</dbReference>
<evidence type="ECO:0000313" key="2">
    <source>
        <dbReference type="EMBL" id="AKF09498.1"/>
    </source>
</evidence>
<proteinExistence type="predicted"/>
<protein>
    <submittedName>
        <fullName evidence="2">Uncharacterized protein</fullName>
    </submittedName>
</protein>
<dbReference type="EMBL" id="CP011125">
    <property type="protein sequence ID" value="AKF09498.1"/>
    <property type="molecule type" value="Genomic_DNA"/>
</dbReference>
<dbReference type="KEGG" id="samy:DB32_006647"/>
<reference evidence="2 3" key="1">
    <citation type="submission" date="2015-03" db="EMBL/GenBank/DDBJ databases">
        <title>Genome assembly of Sandaracinus amylolyticus DSM 53668.</title>
        <authorList>
            <person name="Sharma G."/>
            <person name="Subramanian S."/>
        </authorList>
    </citation>
    <scope>NUCLEOTIDE SEQUENCE [LARGE SCALE GENOMIC DNA]</scope>
    <source>
        <strain evidence="2 3">DSM 53668</strain>
    </source>
</reference>
<keyword evidence="3" id="KW-1185">Reference proteome</keyword>
<evidence type="ECO:0000256" key="1">
    <source>
        <dbReference type="SAM" id="MobiDB-lite"/>
    </source>
</evidence>
<name>A0A0F6W7M7_9BACT</name>
<dbReference type="AlphaFoldDB" id="A0A0F6W7M7"/>